<feature type="region of interest" description="Disordered" evidence="1">
    <location>
        <begin position="1"/>
        <end position="76"/>
    </location>
</feature>
<dbReference type="EMBL" id="JAIWYP010000002">
    <property type="protein sequence ID" value="KAH3860795.1"/>
    <property type="molecule type" value="Genomic_DNA"/>
</dbReference>
<sequence>MEMARPRLQNATGIATQGGTEMDSTGEKKPWTTERDVEQELKNRDLTLQTAPATAADRPKWRSLAVASSTRWRRED</sequence>
<evidence type="ECO:0000313" key="3">
    <source>
        <dbReference type="Proteomes" id="UP000828390"/>
    </source>
</evidence>
<comment type="caution">
    <text evidence="2">The sequence shown here is derived from an EMBL/GenBank/DDBJ whole genome shotgun (WGS) entry which is preliminary data.</text>
</comment>
<protein>
    <submittedName>
        <fullName evidence="2">Uncharacterized protein</fullName>
    </submittedName>
</protein>
<name>A0A9D4LL83_DREPO</name>
<evidence type="ECO:0000256" key="1">
    <source>
        <dbReference type="SAM" id="MobiDB-lite"/>
    </source>
</evidence>
<keyword evidence="3" id="KW-1185">Reference proteome</keyword>
<reference evidence="2" key="2">
    <citation type="submission" date="2020-11" db="EMBL/GenBank/DDBJ databases">
        <authorList>
            <person name="McCartney M.A."/>
            <person name="Auch B."/>
            <person name="Kono T."/>
            <person name="Mallez S."/>
            <person name="Becker A."/>
            <person name="Gohl D.M."/>
            <person name="Silverstein K.A.T."/>
            <person name="Koren S."/>
            <person name="Bechman K.B."/>
            <person name="Herman A."/>
            <person name="Abrahante J.E."/>
            <person name="Garbe J."/>
        </authorList>
    </citation>
    <scope>NUCLEOTIDE SEQUENCE</scope>
    <source>
        <strain evidence="2">Duluth1</strain>
        <tissue evidence="2">Whole animal</tissue>
    </source>
</reference>
<proteinExistence type="predicted"/>
<organism evidence="2 3">
    <name type="scientific">Dreissena polymorpha</name>
    <name type="common">Zebra mussel</name>
    <name type="synonym">Mytilus polymorpha</name>
    <dbReference type="NCBI Taxonomy" id="45954"/>
    <lineage>
        <taxon>Eukaryota</taxon>
        <taxon>Metazoa</taxon>
        <taxon>Spiralia</taxon>
        <taxon>Lophotrochozoa</taxon>
        <taxon>Mollusca</taxon>
        <taxon>Bivalvia</taxon>
        <taxon>Autobranchia</taxon>
        <taxon>Heteroconchia</taxon>
        <taxon>Euheterodonta</taxon>
        <taxon>Imparidentia</taxon>
        <taxon>Neoheterodontei</taxon>
        <taxon>Myida</taxon>
        <taxon>Dreissenoidea</taxon>
        <taxon>Dreissenidae</taxon>
        <taxon>Dreissena</taxon>
    </lineage>
</organism>
<dbReference type="AlphaFoldDB" id="A0A9D4LL83"/>
<gene>
    <name evidence="2" type="ORF">DPMN_023719</name>
</gene>
<accession>A0A9D4LL83</accession>
<dbReference type="Proteomes" id="UP000828390">
    <property type="component" value="Unassembled WGS sequence"/>
</dbReference>
<reference evidence="2" key="1">
    <citation type="journal article" date="2019" name="bioRxiv">
        <title>The Genome of the Zebra Mussel, Dreissena polymorpha: A Resource for Invasive Species Research.</title>
        <authorList>
            <person name="McCartney M.A."/>
            <person name="Auch B."/>
            <person name="Kono T."/>
            <person name="Mallez S."/>
            <person name="Zhang Y."/>
            <person name="Obille A."/>
            <person name="Becker A."/>
            <person name="Abrahante J.E."/>
            <person name="Garbe J."/>
            <person name="Badalamenti J.P."/>
            <person name="Herman A."/>
            <person name="Mangelson H."/>
            <person name="Liachko I."/>
            <person name="Sullivan S."/>
            <person name="Sone E.D."/>
            <person name="Koren S."/>
            <person name="Silverstein K.A.T."/>
            <person name="Beckman K.B."/>
            <person name="Gohl D.M."/>
        </authorList>
    </citation>
    <scope>NUCLEOTIDE SEQUENCE</scope>
    <source>
        <strain evidence="2">Duluth1</strain>
        <tissue evidence="2">Whole animal</tissue>
    </source>
</reference>
<feature type="compositionally biased region" description="Basic and acidic residues" evidence="1">
    <location>
        <begin position="25"/>
        <end position="45"/>
    </location>
</feature>
<evidence type="ECO:0000313" key="2">
    <source>
        <dbReference type="EMBL" id="KAH3860795.1"/>
    </source>
</evidence>
<feature type="compositionally biased region" description="Polar residues" evidence="1">
    <location>
        <begin position="9"/>
        <end position="23"/>
    </location>
</feature>